<proteinExistence type="predicted"/>
<protein>
    <submittedName>
        <fullName evidence="1">Uncharacterized protein</fullName>
    </submittedName>
</protein>
<dbReference type="Proteomes" id="UP000030671">
    <property type="component" value="Unassembled WGS sequence"/>
</dbReference>
<sequence>MPLAPEPEPPPQARRSKPVALATHTYHRGMHILVIIGQLPRGVTVKTKKWWRFLSGVVLVLLAAAQAVVPALQCKTFAWSSILPLIELKACETISNLPPAAYLKARRLSVPAIQCRLYGVAMLLQRPSFSCPGSDDVMWIWWCNRQGAIQTEGIDFVHDLPHFLILLFALQRFELDNWWFNISLDQQPHAIHSSDPASRGIGIGSTRYIKLMVLRASGKLARNHNQYELAGASGVWPGWAMHCSGKVESSGNSPVAGGATVASKLSTELQEVTVKIYWQEELRSYQAEGPREASMMGFKMDALGHHPDPLFTHITTLVSTAFMKAWLDCVHTAGVEGQGRYALWELGIEDVKPRLSILMAGKGGHGFLINWELATMFGQSSHDGTSHLETVPFTVLYLLDEEYWASKIKHQYNHGLKGFL</sequence>
<dbReference type="EMBL" id="KI925457">
    <property type="protein sequence ID" value="ETW83439.1"/>
    <property type="molecule type" value="Genomic_DNA"/>
</dbReference>
<dbReference type="InParanoid" id="W4KCH7"/>
<name>W4KCH7_HETIT</name>
<dbReference type="AlphaFoldDB" id="W4KCH7"/>
<dbReference type="KEGG" id="hir:HETIRDRAFT_426692"/>
<gene>
    <name evidence="1" type="ORF">HETIRDRAFT_426692</name>
</gene>
<evidence type="ECO:0000313" key="2">
    <source>
        <dbReference type="Proteomes" id="UP000030671"/>
    </source>
</evidence>
<dbReference type="HOGENOM" id="CLU_653932_0_0_1"/>
<accession>W4KCH7</accession>
<reference evidence="1 2" key="1">
    <citation type="journal article" date="2012" name="New Phytol.">
        <title>Insight into trade-off between wood decay and parasitism from the genome of a fungal forest pathogen.</title>
        <authorList>
            <person name="Olson A."/>
            <person name="Aerts A."/>
            <person name="Asiegbu F."/>
            <person name="Belbahri L."/>
            <person name="Bouzid O."/>
            <person name="Broberg A."/>
            <person name="Canback B."/>
            <person name="Coutinho P.M."/>
            <person name="Cullen D."/>
            <person name="Dalman K."/>
            <person name="Deflorio G."/>
            <person name="van Diepen L.T."/>
            <person name="Dunand C."/>
            <person name="Duplessis S."/>
            <person name="Durling M."/>
            <person name="Gonthier P."/>
            <person name="Grimwood J."/>
            <person name="Fossdal C.G."/>
            <person name="Hansson D."/>
            <person name="Henrissat B."/>
            <person name="Hietala A."/>
            <person name="Himmelstrand K."/>
            <person name="Hoffmeister D."/>
            <person name="Hogberg N."/>
            <person name="James T.Y."/>
            <person name="Karlsson M."/>
            <person name="Kohler A."/>
            <person name="Kues U."/>
            <person name="Lee Y.H."/>
            <person name="Lin Y.C."/>
            <person name="Lind M."/>
            <person name="Lindquist E."/>
            <person name="Lombard V."/>
            <person name="Lucas S."/>
            <person name="Lunden K."/>
            <person name="Morin E."/>
            <person name="Murat C."/>
            <person name="Park J."/>
            <person name="Raffaello T."/>
            <person name="Rouze P."/>
            <person name="Salamov A."/>
            <person name="Schmutz J."/>
            <person name="Solheim H."/>
            <person name="Stahlberg J."/>
            <person name="Velez H."/>
            <person name="de Vries R.P."/>
            <person name="Wiebenga A."/>
            <person name="Woodward S."/>
            <person name="Yakovlev I."/>
            <person name="Garbelotto M."/>
            <person name="Martin F."/>
            <person name="Grigoriev I.V."/>
            <person name="Stenlid J."/>
        </authorList>
    </citation>
    <scope>NUCLEOTIDE SEQUENCE [LARGE SCALE GENOMIC DNA]</scope>
    <source>
        <strain evidence="1 2">TC 32-1</strain>
    </source>
</reference>
<dbReference type="GeneID" id="20674137"/>
<keyword evidence="2" id="KW-1185">Reference proteome</keyword>
<organism evidence="1 2">
    <name type="scientific">Heterobasidion irregulare (strain TC 32-1)</name>
    <dbReference type="NCBI Taxonomy" id="747525"/>
    <lineage>
        <taxon>Eukaryota</taxon>
        <taxon>Fungi</taxon>
        <taxon>Dikarya</taxon>
        <taxon>Basidiomycota</taxon>
        <taxon>Agaricomycotina</taxon>
        <taxon>Agaricomycetes</taxon>
        <taxon>Russulales</taxon>
        <taxon>Bondarzewiaceae</taxon>
        <taxon>Heterobasidion</taxon>
        <taxon>Heterobasidion annosum species complex</taxon>
    </lineage>
</organism>
<dbReference type="RefSeq" id="XP_009545687.1">
    <property type="nucleotide sequence ID" value="XM_009547392.1"/>
</dbReference>
<dbReference type="OrthoDB" id="5569250at2759"/>
<evidence type="ECO:0000313" key="1">
    <source>
        <dbReference type="EMBL" id="ETW83439.1"/>
    </source>
</evidence>